<dbReference type="Gene3D" id="1.50.10.10">
    <property type="match status" value="1"/>
</dbReference>
<organism evidence="4 5">
    <name type="scientific">Serendipita vermifera MAFF 305830</name>
    <dbReference type="NCBI Taxonomy" id="933852"/>
    <lineage>
        <taxon>Eukaryota</taxon>
        <taxon>Fungi</taxon>
        <taxon>Dikarya</taxon>
        <taxon>Basidiomycota</taxon>
        <taxon>Agaricomycotina</taxon>
        <taxon>Agaricomycetes</taxon>
        <taxon>Sebacinales</taxon>
        <taxon>Serendipitaceae</taxon>
        <taxon>Serendipita</taxon>
    </lineage>
</organism>
<sequence>MTSITRLYSLLALYLGTYAAAQTLTDAQVQTVRQRMADVARQSWELGTRAQVLIEYDSKDYDVLSSDASIPPNTRAPSSLNTPLSIARSVVQSKPQSQLTLVDDGSAADPAALGVVVLIANWTGQRDADYGTAASQQLEYLLNRAPRTSTGAISHRNDKVQLWSDSIYMVPPFLAYYGALHDNTTLMDEAYTQISLYRDELHDSDANNLWKHIAQGGSGEDPGHWATGNGWAAMGMLRVMGTYRASSKAGDYQDKQNTLVSWVEEIVEGMYSHTRDDSNALFRNYPDQSSSFYDASSTALMAAVTYRLAILTEGGSVKHIPDAERARKALCKDAGDPGSHIVDGWLSPVVDPHNFPVQGSQSPEGQAFVVSMIAAYKAWNEIGQPGVNAASRTVGGGLTILALCTAIISWIIII</sequence>
<dbReference type="PANTHER" id="PTHR41814:SF1">
    <property type="entry name" value="CELLULASE"/>
    <property type="match status" value="1"/>
</dbReference>
<protein>
    <recommendedName>
        <fullName evidence="6">Glycoside hydrolase family 105 protein</fullName>
    </recommendedName>
</protein>
<dbReference type="EMBL" id="KN824321">
    <property type="protein sequence ID" value="KIM24693.1"/>
    <property type="molecule type" value="Genomic_DNA"/>
</dbReference>
<proteinExistence type="predicted"/>
<evidence type="ECO:0000256" key="3">
    <source>
        <dbReference type="SAM" id="SignalP"/>
    </source>
</evidence>
<dbReference type="Pfam" id="PF07470">
    <property type="entry name" value="Glyco_hydro_88"/>
    <property type="match status" value="1"/>
</dbReference>
<dbReference type="Proteomes" id="UP000054097">
    <property type="component" value="Unassembled WGS sequence"/>
</dbReference>
<dbReference type="GO" id="GO:0005975">
    <property type="term" value="P:carbohydrate metabolic process"/>
    <property type="evidence" value="ECO:0007669"/>
    <property type="project" value="InterPro"/>
</dbReference>
<dbReference type="InterPro" id="IPR008928">
    <property type="entry name" value="6-hairpin_glycosidase_sf"/>
</dbReference>
<keyword evidence="1" id="KW-0378">Hydrolase</keyword>
<feature type="chain" id="PRO_5002173539" description="Glycoside hydrolase family 105 protein" evidence="3">
    <location>
        <begin position="22"/>
        <end position="414"/>
    </location>
</feature>
<keyword evidence="3" id="KW-0732">Signal</keyword>
<dbReference type="PANTHER" id="PTHR41814">
    <property type="entry name" value="EXPRESSED PROTEIN"/>
    <property type="match status" value="1"/>
</dbReference>
<evidence type="ECO:0008006" key="6">
    <source>
        <dbReference type="Google" id="ProtNLM"/>
    </source>
</evidence>
<keyword evidence="2" id="KW-0472">Membrane</keyword>
<evidence type="ECO:0000313" key="4">
    <source>
        <dbReference type="EMBL" id="KIM24693.1"/>
    </source>
</evidence>
<evidence type="ECO:0000256" key="1">
    <source>
        <dbReference type="ARBA" id="ARBA00022801"/>
    </source>
</evidence>
<keyword evidence="2" id="KW-0812">Transmembrane</keyword>
<evidence type="ECO:0000256" key="2">
    <source>
        <dbReference type="SAM" id="Phobius"/>
    </source>
</evidence>
<keyword evidence="5" id="KW-1185">Reference proteome</keyword>
<feature type="signal peptide" evidence="3">
    <location>
        <begin position="1"/>
        <end position="21"/>
    </location>
</feature>
<reference evidence="5" key="2">
    <citation type="submission" date="2015-01" db="EMBL/GenBank/DDBJ databases">
        <title>Evolutionary Origins and Diversification of the Mycorrhizal Mutualists.</title>
        <authorList>
            <consortium name="DOE Joint Genome Institute"/>
            <consortium name="Mycorrhizal Genomics Consortium"/>
            <person name="Kohler A."/>
            <person name="Kuo A."/>
            <person name="Nagy L.G."/>
            <person name="Floudas D."/>
            <person name="Copeland A."/>
            <person name="Barry K.W."/>
            <person name="Cichocki N."/>
            <person name="Veneault-Fourrey C."/>
            <person name="LaButti K."/>
            <person name="Lindquist E.A."/>
            <person name="Lipzen A."/>
            <person name="Lundell T."/>
            <person name="Morin E."/>
            <person name="Murat C."/>
            <person name="Riley R."/>
            <person name="Ohm R."/>
            <person name="Sun H."/>
            <person name="Tunlid A."/>
            <person name="Henrissat B."/>
            <person name="Grigoriev I.V."/>
            <person name="Hibbett D.S."/>
            <person name="Martin F."/>
        </authorList>
    </citation>
    <scope>NUCLEOTIDE SEQUENCE [LARGE SCALE GENOMIC DNA]</scope>
    <source>
        <strain evidence="5">MAFF 305830</strain>
    </source>
</reference>
<dbReference type="GO" id="GO:0016787">
    <property type="term" value="F:hydrolase activity"/>
    <property type="evidence" value="ECO:0007669"/>
    <property type="project" value="UniProtKB-KW"/>
</dbReference>
<name>A0A0C2WE25_SERVB</name>
<dbReference type="AlphaFoldDB" id="A0A0C2WE25"/>
<dbReference type="STRING" id="933852.A0A0C2WE25"/>
<dbReference type="InterPro" id="IPR012341">
    <property type="entry name" value="6hp_glycosidase-like_sf"/>
</dbReference>
<feature type="transmembrane region" description="Helical" evidence="2">
    <location>
        <begin position="394"/>
        <end position="413"/>
    </location>
</feature>
<keyword evidence="2" id="KW-1133">Transmembrane helix</keyword>
<dbReference type="InterPro" id="IPR010905">
    <property type="entry name" value="Glyco_hydro_88"/>
</dbReference>
<evidence type="ECO:0000313" key="5">
    <source>
        <dbReference type="Proteomes" id="UP000054097"/>
    </source>
</evidence>
<accession>A0A0C2WE25</accession>
<gene>
    <name evidence="4" type="ORF">M408DRAFT_26810</name>
</gene>
<dbReference type="SUPFAM" id="SSF48208">
    <property type="entry name" value="Six-hairpin glycosidases"/>
    <property type="match status" value="1"/>
</dbReference>
<reference evidence="4 5" key="1">
    <citation type="submission" date="2014-04" db="EMBL/GenBank/DDBJ databases">
        <authorList>
            <consortium name="DOE Joint Genome Institute"/>
            <person name="Kuo A."/>
            <person name="Zuccaro A."/>
            <person name="Kohler A."/>
            <person name="Nagy L.G."/>
            <person name="Floudas D."/>
            <person name="Copeland A."/>
            <person name="Barry K.W."/>
            <person name="Cichocki N."/>
            <person name="Veneault-Fourrey C."/>
            <person name="LaButti K."/>
            <person name="Lindquist E.A."/>
            <person name="Lipzen A."/>
            <person name="Lundell T."/>
            <person name="Morin E."/>
            <person name="Murat C."/>
            <person name="Sun H."/>
            <person name="Tunlid A."/>
            <person name="Henrissat B."/>
            <person name="Grigoriev I.V."/>
            <person name="Hibbett D.S."/>
            <person name="Martin F."/>
            <person name="Nordberg H.P."/>
            <person name="Cantor M.N."/>
            <person name="Hua S.X."/>
        </authorList>
    </citation>
    <scope>NUCLEOTIDE SEQUENCE [LARGE SCALE GENOMIC DNA]</scope>
    <source>
        <strain evidence="4 5">MAFF 305830</strain>
    </source>
</reference>
<dbReference type="OrthoDB" id="4138492at2759"/>
<dbReference type="HOGENOM" id="CLU_037534_0_0_1"/>